<dbReference type="InParanoid" id="G7E2U8"/>
<dbReference type="eggNOG" id="ENOG502S7W9">
    <property type="taxonomic scope" value="Eukaryota"/>
</dbReference>
<feature type="compositionally biased region" description="Polar residues" evidence="2">
    <location>
        <begin position="670"/>
        <end position="683"/>
    </location>
</feature>
<protein>
    <submittedName>
        <fullName evidence="4">Uncharacterized protein</fullName>
    </submittedName>
</protein>
<feature type="compositionally biased region" description="Basic and acidic residues" evidence="2">
    <location>
        <begin position="366"/>
        <end position="375"/>
    </location>
</feature>
<gene>
    <name evidence="4" type="primary">Mo03970</name>
    <name evidence="4" type="ORF">E5Q_03970</name>
</gene>
<proteinExistence type="predicted"/>
<feature type="region of interest" description="Disordered" evidence="2">
    <location>
        <begin position="366"/>
        <end position="391"/>
    </location>
</feature>
<evidence type="ECO:0000256" key="2">
    <source>
        <dbReference type="SAM" id="MobiDB-lite"/>
    </source>
</evidence>
<feature type="compositionally biased region" description="Polar residues" evidence="2">
    <location>
        <begin position="481"/>
        <end position="498"/>
    </location>
</feature>
<reference evidence="4 5" key="2">
    <citation type="journal article" date="2012" name="Open Biol.">
        <title>Characteristics of nucleosomes and linker DNA regions on the genome of the basidiomycete Mixia osmundae revealed by mono- and dinucleosome mapping.</title>
        <authorList>
            <person name="Nishida H."/>
            <person name="Kondo S."/>
            <person name="Matsumoto T."/>
            <person name="Suzuki Y."/>
            <person name="Yoshikawa H."/>
            <person name="Taylor T.D."/>
            <person name="Sugiyama J."/>
        </authorList>
    </citation>
    <scope>NUCLEOTIDE SEQUENCE [LARGE SCALE GENOMIC DNA]</scope>
    <source>
        <strain evidence="5">CBS 9802 / IAM 14324 / JCM 22182 / KY 12970</strain>
    </source>
</reference>
<feature type="coiled-coil region" evidence="1">
    <location>
        <begin position="504"/>
        <end position="559"/>
    </location>
</feature>
<keyword evidence="1" id="KW-0175">Coiled coil</keyword>
<feature type="region of interest" description="Disordered" evidence="2">
    <location>
        <begin position="1"/>
        <end position="67"/>
    </location>
</feature>
<feature type="region of interest" description="Disordered" evidence="2">
    <location>
        <begin position="96"/>
        <end position="140"/>
    </location>
</feature>
<sequence>MQATTDGGDAPEQSDTFTRPHVALARPRPPRRTTTNSTLRADARPSTPLMARQDREGARERSLDSPMIVTSERDQVRHDLGLDTATVELINAASVALEPSPTHHDSDPVTPRADTSRALHAGASGHSDPTQDDPPVMQDWIGGKTREELEGLLLEADRVIRMREQELIISASIGKSLLDNNADLKAKHDALLNKITSAPSSQAGTLSGRSTSLSHTTETGLTSPSKRQFGTEIDTNVIVNAFTHSQPSAKSERDPQEDPLATPLSRTSQSRYVSRKPSHISLRSNASDPYGVPISPSSSSTPGHIRILPTSPSALNKLSEDNDELAHKLEELEAETHKADLMGRKKLRRLDKELANLKRELEEALEKNDELETQLHKKQTTSTQPLKALSKAVSTESLGSATSAHSLARHFELKMSEAQPDHTKARSIDAGARALATTPDRQSPVSWQATASGRAMLAEAAAAASPLRQPSFSHIIKTPRSRATSSASVRPSEAATNPEEQAIVKQLMAKIAELQDTNKEIASQRLDLDERLQRAQVEMEGARARYDELEDELRRADQQRQIEPVRHLPLALSYSQPGTPVANLTELPQRRALGNLAMLQRTKLPYLRNGQDIRSTPVTPNDVAEVDGESHKSFFRRGSWDTAAEHEDVMDVIERQEKAASARDAAVHLRQTSHGSTSAIQYDSDNDEDARVPPISQNLALELGWEDGKLVITRTSSEVSSLHEIASRHRPETRLANWNDLDDGRLCAPDDLIPHGGLRDSSCPDENAYAAIEKASSSVPIVWHDDRGFGGADVHDQRQFSNIGRSASGQSWIYEDEEATEGPDPWEGSDYPGLESADAVKERREMEARERHRKRRLRQIAAESSSSAFSGSDDGLDNATTPSTSIHSHLVDEEMKQTNGSRRRQALRRLGLNVPAGKGSVQRQLVAYAGRLLNDGEDDEEPFDHIRADEHDNVQAGQRGADYYPVSFLARYHPRTVAARVKYTTTSYVHFCLDWMKLFIILGIAIFVTVYRGPAKVLAIPERRAYRRRTNRKRIQ</sequence>
<organism evidence="4 5">
    <name type="scientific">Mixia osmundae (strain CBS 9802 / IAM 14324 / JCM 22182 / KY 12970)</name>
    <dbReference type="NCBI Taxonomy" id="764103"/>
    <lineage>
        <taxon>Eukaryota</taxon>
        <taxon>Fungi</taxon>
        <taxon>Dikarya</taxon>
        <taxon>Basidiomycota</taxon>
        <taxon>Pucciniomycotina</taxon>
        <taxon>Mixiomycetes</taxon>
        <taxon>Mixiales</taxon>
        <taxon>Mixiaceae</taxon>
        <taxon>Mixia</taxon>
    </lineage>
</organism>
<dbReference type="HOGENOM" id="CLU_293387_0_0_1"/>
<keyword evidence="5" id="KW-1185">Reference proteome</keyword>
<feature type="region of interest" description="Disordered" evidence="2">
    <location>
        <begin position="244"/>
        <end position="317"/>
    </location>
</feature>
<evidence type="ECO:0000313" key="4">
    <source>
        <dbReference type="EMBL" id="GAA97292.1"/>
    </source>
</evidence>
<keyword evidence="3" id="KW-1133">Transmembrane helix</keyword>
<feature type="region of interest" description="Disordered" evidence="2">
    <location>
        <begin position="669"/>
        <end position="689"/>
    </location>
</feature>
<dbReference type="OrthoDB" id="9451547at2759"/>
<keyword evidence="3" id="KW-0472">Membrane</keyword>
<feature type="region of interest" description="Disordered" evidence="2">
    <location>
        <begin position="467"/>
        <end position="498"/>
    </location>
</feature>
<feature type="compositionally biased region" description="Basic and acidic residues" evidence="2">
    <location>
        <begin position="52"/>
        <end position="63"/>
    </location>
</feature>
<accession>G7E2U8</accession>
<evidence type="ECO:0000256" key="3">
    <source>
        <dbReference type="SAM" id="Phobius"/>
    </source>
</evidence>
<feature type="region of interest" description="Disordered" evidence="2">
    <location>
        <begin position="611"/>
        <end position="630"/>
    </location>
</feature>
<evidence type="ECO:0000256" key="1">
    <source>
        <dbReference type="SAM" id="Coils"/>
    </source>
</evidence>
<name>G7E2U8_MIXOS</name>
<dbReference type="RefSeq" id="XP_014571033.1">
    <property type="nucleotide sequence ID" value="XM_014715547.1"/>
</dbReference>
<dbReference type="EMBL" id="BABT02000117">
    <property type="protein sequence ID" value="GAA97292.1"/>
    <property type="molecule type" value="Genomic_DNA"/>
</dbReference>
<feature type="region of interest" description="Disordered" evidence="2">
    <location>
        <begin position="199"/>
        <end position="232"/>
    </location>
</feature>
<keyword evidence="3" id="KW-0812">Transmembrane</keyword>
<comment type="caution">
    <text evidence="4">The sequence shown here is derived from an EMBL/GenBank/DDBJ whole genome shotgun (WGS) entry which is preliminary data.</text>
</comment>
<evidence type="ECO:0000313" key="5">
    <source>
        <dbReference type="Proteomes" id="UP000009131"/>
    </source>
</evidence>
<feature type="transmembrane region" description="Helical" evidence="3">
    <location>
        <begin position="995"/>
        <end position="1014"/>
    </location>
</feature>
<feature type="compositionally biased region" description="Basic and acidic residues" evidence="2">
    <location>
        <begin position="838"/>
        <end position="850"/>
    </location>
</feature>
<feature type="region of interest" description="Disordered" evidence="2">
    <location>
        <begin position="807"/>
        <end position="889"/>
    </location>
</feature>
<dbReference type="OMA" id="NSITHEW"/>
<reference evidence="4 5" key="1">
    <citation type="journal article" date="2011" name="J. Gen. Appl. Microbiol.">
        <title>Draft genome sequencing of the enigmatic basidiomycete Mixia osmundae.</title>
        <authorList>
            <person name="Nishida H."/>
            <person name="Nagatsuka Y."/>
            <person name="Sugiyama J."/>
        </authorList>
    </citation>
    <scope>NUCLEOTIDE SEQUENCE [LARGE SCALE GENOMIC DNA]</scope>
    <source>
        <strain evidence="5">CBS 9802 / IAM 14324 / JCM 22182 / KY 12970</strain>
    </source>
</reference>
<feature type="compositionally biased region" description="Low complexity" evidence="2">
    <location>
        <begin position="861"/>
        <end position="872"/>
    </location>
</feature>
<dbReference type="AlphaFoldDB" id="G7E2U8"/>
<dbReference type="Proteomes" id="UP000009131">
    <property type="component" value="Unassembled WGS sequence"/>
</dbReference>
<feature type="compositionally biased region" description="Polar residues" evidence="2">
    <location>
        <begin position="878"/>
        <end position="887"/>
    </location>
</feature>